<name>A0A1G9J723_9PSED</name>
<organism evidence="2 3">
    <name type="scientific">Pseudomonas indica</name>
    <dbReference type="NCBI Taxonomy" id="137658"/>
    <lineage>
        <taxon>Bacteria</taxon>
        <taxon>Pseudomonadati</taxon>
        <taxon>Pseudomonadota</taxon>
        <taxon>Gammaproteobacteria</taxon>
        <taxon>Pseudomonadales</taxon>
        <taxon>Pseudomonadaceae</taxon>
        <taxon>Pseudomonas</taxon>
    </lineage>
</organism>
<protein>
    <submittedName>
        <fullName evidence="2">Pathogenicity factor</fullName>
    </submittedName>
</protein>
<proteinExistence type="predicted"/>
<dbReference type="Pfam" id="PF11725">
    <property type="entry name" value="AvrE_T3Es"/>
    <property type="match status" value="1"/>
</dbReference>
<feature type="compositionally biased region" description="Basic and acidic residues" evidence="1">
    <location>
        <begin position="182"/>
        <end position="193"/>
    </location>
</feature>
<feature type="compositionally biased region" description="Polar residues" evidence="1">
    <location>
        <begin position="216"/>
        <end position="233"/>
    </location>
</feature>
<feature type="region of interest" description="Disordered" evidence="1">
    <location>
        <begin position="118"/>
        <end position="359"/>
    </location>
</feature>
<gene>
    <name evidence="2" type="ORF">SAMN05216186_11871</name>
</gene>
<accession>A0A1G9J723</accession>
<reference evidence="2 3" key="1">
    <citation type="submission" date="2016-10" db="EMBL/GenBank/DDBJ databases">
        <authorList>
            <person name="de Groot N.N."/>
        </authorList>
    </citation>
    <scope>NUCLEOTIDE SEQUENCE [LARGE SCALE GENOMIC DNA]</scope>
    <source>
        <strain evidence="2 3">JCM 21544</strain>
    </source>
</reference>
<evidence type="ECO:0000256" key="1">
    <source>
        <dbReference type="SAM" id="MobiDB-lite"/>
    </source>
</evidence>
<feature type="compositionally biased region" description="Polar residues" evidence="1">
    <location>
        <begin position="148"/>
        <end position="162"/>
    </location>
</feature>
<feature type="region of interest" description="Disordered" evidence="1">
    <location>
        <begin position="913"/>
        <end position="932"/>
    </location>
</feature>
<feature type="region of interest" description="Disordered" evidence="1">
    <location>
        <begin position="1"/>
        <end position="81"/>
    </location>
</feature>
<evidence type="ECO:0000313" key="3">
    <source>
        <dbReference type="Proteomes" id="UP000198706"/>
    </source>
</evidence>
<sequence length="1882" mass="205016">MNITGRDITTHSLRPSTAPESTGQASPIRQRPQNATQRTGTLSLGEMGRRMGNLIGLRQRNGTEPRQAPAGADRASTSRAAGPTLAELFERSTRQQDPLGLGRAARRVDGHAIDRILAEDPSLQETAPEPYERPAPTLGEILEHKQTSGRFLSSRSNDSMDMSGSGLPTDGEQPTLARSSGRRFEGDLVERAKRPAQSSGVEGIHERQDSLERSASFRSAQTHLSSPASSSRYFTAAESEGSDSEPDQPPLDRSLANRYHGRYFSDQDERLSRSDSHNSSTSGSSRHDDSPIRHDPASQPEGLEHSRAGRFDESWLHTGIRHPSPFDSAGTSTTLQREDSTNSQASSSSTGSVPDDQPALDRARARHFQNIDIDRIMAYNPARQSTTSLEMGLDGKGRLKLGDNTPESLRQLLENTLGKPERTYLAHHGQPDGDQLLMDKQGNLLHLQQTPAAIVVMRSSRPSEAMKLFQAATNGQVASYGLEREGDSIVVSARGQNNRRRVDQEVTGRAHIAQVSGIHEDAEGQRLRVHDGHLYRFDVDKQAWQPHPGDDGKPFSQLGLQADGRLYALHDGALLDMSAEAPRPPVEAQDARSFSVAADGTVALLCGSGDAQHIRLRNEDGEITAPLKLDDGNAEAVHVGLDRDRLFLTDNEGRLYSAGRNAGGFNLRPEPQGVPQGETLGRTQFAEGFMQDDQARLNLLFKDRQGHMHSQPISRSDVPLHAGWNLSDALVIDNRRGLPNVNPDPLSRLSLGRLGHVALEGGELQRWDSVANAWASTGIKGIERLQLGLDGKPYVLQDGKLSGLGVSPTIGRFAHDGSQSLAPTGVNIQVSMGSAVVDGPVRDFALVNDKLFVTLDGEGQLNLHDNGKPARPLPLRGLEGEPRSLALDKQQNLYVLTEGGHLYSLPRKDWQATEATPRDPGWGTIGTPDNQPVASIRTGSGNTLLVALQGKEEELQHDGTDWQPHTPAPLTPPQVLKALFERVRDDNKTWNVLGHTVKVTGERLGRTGVENRHRSGTAEFIRAHIFKPTLETPRPLKNLGYNLQHRWQGREGLAGVYEQEGAAFDRLRTIAQGGSAKPAEGADLKSRIARLGLGEEGKPLAKALETFRTELEDSISQTLINLGKEKGLLNLHGEPRDGFKAPLLGGIKQKLNPFSTGEDLNHQLRDALAQLGSEPHRSAELLGLLEEKGVMLSPQKSEVPLGRRRDPSDDSALLKARLALDVTTLHELNQLVEQIGAAPEAMELGVQALSQLRDHQYGDSPLKVVTDMGFRGHDSLEADYDAVKAFLNAFKKTDHAVHINLRTAFGGDSVDMAKGLKAALKEIEGDHELHIHRNYGGALSTPTTGPGGKLTFPNGRLAGDRGYSLTFEIIDDKLTATFVRQGGGSASVGAGVRDRTLKRNHDLGPDRAASFSFPLDVYAKGTLGANQRDALLFTLAEGEIDAFVDDLIQGKLNPYELMKKGSNHEVQHGYRVNFDIDAGASVNLGYGFNLHETGSPFSGIARFRGAVEVNLNLLNYSHYRQTNTNSAGRILEEGGLNRPRLLNRAEIKFAAQAQLLAGHEDEKAKKAAKAAKEAGLPEVPVPFETTGMNLGGSLSASVDMKTTKRFKFLFKPAQPLTGSDLTKLGDTLGKAFKDKASTARLAEIAKEEDLDKHLSALQEAFGDKEVINDDQHAALKSLRQAGDRHEAAKAGHNMLDYMRLESSYTNLSRLDQASLLTRLSAELNPSHVQSNSEYLANLMNNDPKLEALIKQLQDTPGTLARVRLEFKDEVAARVDKGSRDGTLTQDELVALLSDRDNMRLKAIMVYQTESKSEGFVSPLPLVGYNSSTSLSLIRALGRVNFEYGQDQSTPKGYKLDGDIAEFDKPTQQSIAALKSHGYTLKQ</sequence>
<dbReference type="EMBL" id="FNFD01000018">
    <property type="protein sequence ID" value="SDL33092.1"/>
    <property type="molecule type" value="Genomic_DNA"/>
</dbReference>
<feature type="compositionally biased region" description="Basic and acidic residues" evidence="1">
    <location>
        <begin position="263"/>
        <end position="276"/>
    </location>
</feature>
<dbReference type="SUPFAM" id="SSF63829">
    <property type="entry name" value="Calcium-dependent phosphotriesterase"/>
    <property type="match status" value="1"/>
</dbReference>
<keyword evidence="3" id="KW-1185">Reference proteome</keyword>
<feature type="compositionally biased region" description="Basic and acidic residues" evidence="1">
    <location>
        <begin position="203"/>
        <end position="212"/>
    </location>
</feature>
<dbReference type="InterPro" id="IPR021085">
    <property type="entry name" value="AvrE_T3Es"/>
</dbReference>
<dbReference type="RefSeq" id="WP_084335314.1">
    <property type="nucleotide sequence ID" value="NZ_FNFD01000018.1"/>
</dbReference>
<feature type="compositionally biased region" description="Low complexity" evidence="1">
    <location>
        <begin position="341"/>
        <end position="352"/>
    </location>
</feature>
<feature type="compositionally biased region" description="Polar residues" evidence="1">
    <location>
        <begin position="10"/>
        <end position="42"/>
    </location>
</feature>
<evidence type="ECO:0000313" key="2">
    <source>
        <dbReference type="EMBL" id="SDL33092.1"/>
    </source>
</evidence>
<feature type="compositionally biased region" description="Basic and acidic residues" evidence="1">
    <location>
        <begin position="285"/>
        <end position="315"/>
    </location>
</feature>
<dbReference type="Proteomes" id="UP000198706">
    <property type="component" value="Unassembled WGS sequence"/>
</dbReference>